<dbReference type="WBParaSite" id="nRc.2.0.1.t00042-RA">
    <property type="protein sequence ID" value="nRc.2.0.1.t00042-RA"/>
    <property type="gene ID" value="nRc.2.0.1.g00042"/>
</dbReference>
<accession>A0A915HF81</accession>
<sequence>MIYSIKHGKEMTTEDPDPVGSFIQDPDPLKQIFFGFGSAEPNILGYGPTVVKEVDPAHP</sequence>
<keyword evidence="1" id="KW-1185">Reference proteome</keyword>
<dbReference type="AlphaFoldDB" id="A0A915HF81"/>
<name>A0A915HF81_ROMCU</name>
<proteinExistence type="predicted"/>
<reference evidence="2" key="1">
    <citation type="submission" date="2022-11" db="UniProtKB">
        <authorList>
            <consortium name="WormBaseParasite"/>
        </authorList>
    </citation>
    <scope>IDENTIFICATION</scope>
</reference>
<dbReference type="Proteomes" id="UP000887565">
    <property type="component" value="Unplaced"/>
</dbReference>
<evidence type="ECO:0000313" key="1">
    <source>
        <dbReference type="Proteomes" id="UP000887565"/>
    </source>
</evidence>
<evidence type="ECO:0000313" key="2">
    <source>
        <dbReference type="WBParaSite" id="nRc.2.0.1.t00042-RA"/>
    </source>
</evidence>
<organism evidence="1 2">
    <name type="scientific">Romanomermis culicivorax</name>
    <name type="common">Nematode worm</name>
    <dbReference type="NCBI Taxonomy" id="13658"/>
    <lineage>
        <taxon>Eukaryota</taxon>
        <taxon>Metazoa</taxon>
        <taxon>Ecdysozoa</taxon>
        <taxon>Nematoda</taxon>
        <taxon>Enoplea</taxon>
        <taxon>Dorylaimia</taxon>
        <taxon>Mermithida</taxon>
        <taxon>Mermithoidea</taxon>
        <taxon>Mermithidae</taxon>
        <taxon>Romanomermis</taxon>
    </lineage>
</organism>
<protein>
    <submittedName>
        <fullName evidence="2">Uncharacterized protein</fullName>
    </submittedName>
</protein>